<accession>A0A967K9G9</accession>
<comment type="caution">
    <text evidence="3">The sequence shown here is derived from an EMBL/GenBank/DDBJ whole genome shotgun (WGS) entry which is preliminary data.</text>
</comment>
<feature type="domain" description="Response regulatory" evidence="2">
    <location>
        <begin position="4"/>
        <end position="119"/>
    </location>
</feature>
<evidence type="ECO:0000256" key="1">
    <source>
        <dbReference type="PROSITE-ProRule" id="PRU00169"/>
    </source>
</evidence>
<dbReference type="InterPro" id="IPR052020">
    <property type="entry name" value="Cyclic_di-GMP/3'3'-cGAMP_PDE"/>
</dbReference>
<gene>
    <name evidence="3" type="ORF">HBA54_11995</name>
</gene>
<dbReference type="SUPFAM" id="SSF52172">
    <property type="entry name" value="CheY-like"/>
    <property type="match status" value="1"/>
</dbReference>
<dbReference type="Gene3D" id="1.10.3210.10">
    <property type="entry name" value="Hypothetical protein af1432"/>
    <property type="match status" value="1"/>
</dbReference>
<keyword evidence="4" id="KW-1185">Reference proteome</keyword>
<evidence type="ECO:0000259" key="2">
    <source>
        <dbReference type="PROSITE" id="PS50110"/>
    </source>
</evidence>
<protein>
    <submittedName>
        <fullName evidence="3">Response regulator</fullName>
    </submittedName>
</protein>
<dbReference type="PROSITE" id="PS50110">
    <property type="entry name" value="RESPONSE_REGULATORY"/>
    <property type="match status" value="1"/>
</dbReference>
<keyword evidence="1" id="KW-0597">Phosphoprotein</keyword>
<dbReference type="AlphaFoldDB" id="A0A967K9G9"/>
<dbReference type="PANTHER" id="PTHR45228:SF8">
    <property type="entry name" value="TWO-COMPONENT RESPONSE REGULATOR-RELATED"/>
    <property type="match status" value="1"/>
</dbReference>
<dbReference type="PANTHER" id="PTHR45228">
    <property type="entry name" value="CYCLIC DI-GMP PHOSPHODIESTERASE TM_0186-RELATED"/>
    <property type="match status" value="1"/>
</dbReference>
<proteinExistence type="predicted"/>
<dbReference type="Pfam" id="PF13487">
    <property type="entry name" value="HD_5"/>
    <property type="match status" value="1"/>
</dbReference>
<dbReference type="InterPro" id="IPR011006">
    <property type="entry name" value="CheY-like_superfamily"/>
</dbReference>
<name>A0A967K9G9_9PROT</name>
<sequence length="401" mass="43838">MTEKVLFVDDDPQILNGFKRGLRKRFDLKTAEGGAAGLDTLKQDGPFAVVVSDQQMPEMDGISFLRQVKQKSPLTVRMMLTGNADQQTAMDAVNEGHIFRFLTKPCAPEDLAVAVEAAQQQYRLVSAERELLEKTLAGSVKVLVDVLSLSDPDAFKEIARLQRWGQALAKAIKLDDAWALNMATMLHGIGRITLPDDVTAKLRSGGDLNEVEADMVARTPETARDLIKNIPRLEGVAQAVYYQSAGYDGSGFPGDGTKGADLPIEARILRILIDLACTSTRDKPGPEIFDRLAKTGNAYDPEILKAARACLTPEESAGTEAPPEPEVLKVQLHQLTSDHKLVEDAVTETDVLVLAAGHRLSRPMIQKLQQYHKLRTLKMPLSVVQIAPEDEEEAAADQPQA</sequence>
<dbReference type="EMBL" id="JAAQPH010000008">
    <property type="protein sequence ID" value="NIA69314.1"/>
    <property type="molecule type" value="Genomic_DNA"/>
</dbReference>
<organism evidence="3 4">
    <name type="scientific">Pelagibius litoralis</name>
    <dbReference type="NCBI Taxonomy" id="374515"/>
    <lineage>
        <taxon>Bacteria</taxon>
        <taxon>Pseudomonadati</taxon>
        <taxon>Pseudomonadota</taxon>
        <taxon>Alphaproteobacteria</taxon>
        <taxon>Rhodospirillales</taxon>
        <taxon>Rhodovibrionaceae</taxon>
        <taxon>Pelagibius</taxon>
    </lineage>
</organism>
<feature type="modified residue" description="4-aspartylphosphate" evidence="1">
    <location>
        <position position="53"/>
    </location>
</feature>
<evidence type="ECO:0000313" key="4">
    <source>
        <dbReference type="Proteomes" id="UP000761264"/>
    </source>
</evidence>
<dbReference type="CDD" id="cd17569">
    <property type="entry name" value="REC_HupR-like"/>
    <property type="match status" value="1"/>
</dbReference>
<reference evidence="3" key="1">
    <citation type="submission" date="2020-03" db="EMBL/GenBank/DDBJ databases">
        <title>Genome of Pelagibius litoralis DSM 21314T.</title>
        <authorList>
            <person name="Wang G."/>
        </authorList>
    </citation>
    <scope>NUCLEOTIDE SEQUENCE</scope>
    <source>
        <strain evidence="3">DSM 21314</strain>
    </source>
</reference>
<dbReference type="InterPro" id="IPR001789">
    <property type="entry name" value="Sig_transdc_resp-reg_receiver"/>
</dbReference>
<dbReference type="Pfam" id="PF00072">
    <property type="entry name" value="Response_reg"/>
    <property type="match status" value="1"/>
</dbReference>
<evidence type="ECO:0000313" key="3">
    <source>
        <dbReference type="EMBL" id="NIA69314.1"/>
    </source>
</evidence>
<dbReference type="Proteomes" id="UP000761264">
    <property type="component" value="Unassembled WGS sequence"/>
</dbReference>
<dbReference type="Gene3D" id="3.40.50.2300">
    <property type="match status" value="1"/>
</dbReference>
<dbReference type="RefSeq" id="WP_167224781.1">
    <property type="nucleotide sequence ID" value="NZ_JAAQPH010000008.1"/>
</dbReference>
<dbReference type="SMART" id="SM00448">
    <property type="entry name" value="REC"/>
    <property type="match status" value="1"/>
</dbReference>
<dbReference type="GO" id="GO:0000160">
    <property type="term" value="P:phosphorelay signal transduction system"/>
    <property type="evidence" value="ECO:0007669"/>
    <property type="project" value="InterPro"/>
</dbReference>